<evidence type="ECO:0000313" key="1">
    <source>
        <dbReference type="EMBL" id="SHH73379.1"/>
    </source>
</evidence>
<organism evidence="1 2">
    <name type="scientific">Sporobacter termitidis DSM 10068</name>
    <dbReference type="NCBI Taxonomy" id="1123282"/>
    <lineage>
        <taxon>Bacteria</taxon>
        <taxon>Bacillati</taxon>
        <taxon>Bacillota</taxon>
        <taxon>Clostridia</taxon>
        <taxon>Eubacteriales</taxon>
        <taxon>Oscillospiraceae</taxon>
        <taxon>Sporobacter</taxon>
    </lineage>
</organism>
<dbReference type="STRING" id="1123282.SAMN02745823_00779"/>
<dbReference type="AlphaFoldDB" id="A0A1M5VDP8"/>
<sequence>MANTMMIQHMFKLNGLYKTPDGKVLKVVCSEVYNLRCFEIVNGNMVGGMIKIHPTSELAKSLVEVQ</sequence>
<gene>
    <name evidence="1" type="ORF">SAMN02745823_00779</name>
</gene>
<evidence type="ECO:0000313" key="2">
    <source>
        <dbReference type="Proteomes" id="UP000183995"/>
    </source>
</evidence>
<protein>
    <submittedName>
        <fullName evidence="1">Uncharacterized protein</fullName>
    </submittedName>
</protein>
<proteinExistence type="predicted"/>
<dbReference type="EMBL" id="FQXV01000002">
    <property type="protein sequence ID" value="SHH73379.1"/>
    <property type="molecule type" value="Genomic_DNA"/>
</dbReference>
<dbReference type="Proteomes" id="UP000183995">
    <property type="component" value="Unassembled WGS sequence"/>
</dbReference>
<dbReference type="OrthoDB" id="3035144at2"/>
<accession>A0A1M5VDP8</accession>
<reference evidence="1 2" key="1">
    <citation type="submission" date="2016-11" db="EMBL/GenBank/DDBJ databases">
        <authorList>
            <person name="Jaros S."/>
            <person name="Januszkiewicz K."/>
            <person name="Wedrychowicz H."/>
        </authorList>
    </citation>
    <scope>NUCLEOTIDE SEQUENCE [LARGE SCALE GENOMIC DNA]</scope>
    <source>
        <strain evidence="1 2">DSM 10068</strain>
    </source>
</reference>
<keyword evidence="2" id="KW-1185">Reference proteome</keyword>
<dbReference type="RefSeq" id="WP_073076350.1">
    <property type="nucleotide sequence ID" value="NZ_FQXV01000002.1"/>
</dbReference>
<name>A0A1M5VDP8_9FIRM</name>